<keyword evidence="1" id="KW-0472">Membrane</keyword>
<keyword evidence="1" id="KW-0812">Transmembrane</keyword>
<dbReference type="Proteomes" id="UP000553963">
    <property type="component" value="Unassembled WGS sequence"/>
</dbReference>
<keyword evidence="1" id="KW-1133">Transmembrane helix</keyword>
<feature type="transmembrane region" description="Helical" evidence="1">
    <location>
        <begin position="91"/>
        <end position="113"/>
    </location>
</feature>
<protein>
    <submittedName>
        <fullName evidence="2">Anti-sigma factor RsiW</fullName>
    </submittedName>
</protein>
<dbReference type="AlphaFoldDB" id="A0A840ARH0"/>
<name>A0A840ARH0_9HYPH</name>
<accession>A0A840ARH0</accession>
<evidence type="ECO:0000256" key="1">
    <source>
        <dbReference type="SAM" id="Phobius"/>
    </source>
</evidence>
<reference evidence="2 3" key="1">
    <citation type="submission" date="2020-08" db="EMBL/GenBank/DDBJ databases">
        <title>Genomic Encyclopedia of Type Strains, Phase IV (KMG-IV): sequencing the most valuable type-strain genomes for metagenomic binning, comparative biology and taxonomic classification.</title>
        <authorList>
            <person name="Goeker M."/>
        </authorList>
    </citation>
    <scope>NUCLEOTIDE SEQUENCE [LARGE SCALE GENOMIC DNA]</scope>
    <source>
        <strain evidence="2 3">DSM 25966</strain>
    </source>
</reference>
<evidence type="ECO:0000313" key="3">
    <source>
        <dbReference type="Proteomes" id="UP000553963"/>
    </source>
</evidence>
<proteinExistence type="predicted"/>
<dbReference type="RefSeq" id="WP_183398576.1">
    <property type="nucleotide sequence ID" value="NZ_JACIDS010000002.1"/>
</dbReference>
<sequence length="254" mass="27220">MEHRPDAVAEFDLEAYVEDQLPPARRIEVEAYLSGNPEAAMRMMADLRIRDELRLALAEMPRIVRIGTADAARRLERGLARDRLFRRFRRVAAAAVLVGLGWIAHAGLGPIGVAASAATPDYVADALRAHRTALLRAGMHSQTASAAFDPAEIRAATAISIPTLPEDWKVADAQIFPATYGPSVEMAIRSGGLGTVSLFAARPGRFDVVPATLVHDGDLNAAYWQMGDVAYALVAASTTDDLGKAAERLAGSLH</sequence>
<organism evidence="2 3">
    <name type="scientific">Kaistia hirudinis</name>
    <dbReference type="NCBI Taxonomy" id="1293440"/>
    <lineage>
        <taxon>Bacteria</taxon>
        <taxon>Pseudomonadati</taxon>
        <taxon>Pseudomonadota</taxon>
        <taxon>Alphaproteobacteria</taxon>
        <taxon>Hyphomicrobiales</taxon>
        <taxon>Kaistiaceae</taxon>
        <taxon>Kaistia</taxon>
    </lineage>
</organism>
<dbReference type="EMBL" id="JACIDS010000002">
    <property type="protein sequence ID" value="MBB3930976.1"/>
    <property type="molecule type" value="Genomic_DNA"/>
</dbReference>
<evidence type="ECO:0000313" key="2">
    <source>
        <dbReference type="EMBL" id="MBB3930976.1"/>
    </source>
</evidence>
<gene>
    <name evidence="2" type="ORF">GGR25_002015</name>
</gene>
<keyword evidence="3" id="KW-1185">Reference proteome</keyword>
<comment type="caution">
    <text evidence="2">The sequence shown here is derived from an EMBL/GenBank/DDBJ whole genome shotgun (WGS) entry which is preliminary data.</text>
</comment>